<evidence type="ECO:0000256" key="1">
    <source>
        <dbReference type="ARBA" id="ARBA00000405"/>
    </source>
</evidence>
<dbReference type="GO" id="GO:0000272">
    <property type="term" value="P:polysaccharide catabolic process"/>
    <property type="evidence" value="ECO:0007669"/>
    <property type="project" value="UniProtKB-KW"/>
</dbReference>
<evidence type="ECO:0000256" key="10">
    <source>
        <dbReference type="RuleBase" id="RU361208"/>
    </source>
</evidence>
<keyword evidence="9 10" id="KW-0624">Polysaccharide degradation</keyword>
<dbReference type="Proteomes" id="UP001222325">
    <property type="component" value="Unassembled WGS sequence"/>
</dbReference>
<evidence type="ECO:0000256" key="4">
    <source>
        <dbReference type="ARBA" id="ARBA00022525"/>
    </source>
</evidence>
<proteinExistence type="inferred from homology"/>
<evidence type="ECO:0000256" key="6">
    <source>
        <dbReference type="ARBA" id="ARBA00022801"/>
    </source>
</evidence>
<comment type="caution">
    <text evidence="11">The sequence shown here is derived from an EMBL/GenBank/DDBJ whole genome shotgun (WGS) entry which is preliminary data.</text>
</comment>
<evidence type="ECO:0000256" key="7">
    <source>
        <dbReference type="ARBA" id="ARBA00023277"/>
    </source>
</evidence>
<reference evidence="11" key="1">
    <citation type="submission" date="2023-03" db="EMBL/GenBank/DDBJ databases">
        <title>Massive genome expansion in bonnet fungi (Mycena s.s.) driven by repeated elements and novel gene families across ecological guilds.</title>
        <authorList>
            <consortium name="Lawrence Berkeley National Laboratory"/>
            <person name="Harder C.B."/>
            <person name="Miyauchi S."/>
            <person name="Viragh M."/>
            <person name="Kuo A."/>
            <person name="Thoen E."/>
            <person name="Andreopoulos B."/>
            <person name="Lu D."/>
            <person name="Skrede I."/>
            <person name="Drula E."/>
            <person name="Henrissat B."/>
            <person name="Morin E."/>
            <person name="Kohler A."/>
            <person name="Barry K."/>
            <person name="LaButti K."/>
            <person name="Morin E."/>
            <person name="Salamov A."/>
            <person name="Lipzen A."/>
            <person name="Mereny Z."/>
            <person name="Hegedus B."/>
            <person name="Baldrian P."/>
            <person name="Stursova M."/>
            <person name="Weitz H."/>
            <person name="Taylor A."/>
            <person name="Grigoriev I.V."/>
            <person name="Nagy L.G."/>
            <person name="Martin F."/>
            <person name="Kauserud H."/>
        </authorList>
    </citation>
    <scope>NUCLEOTIDE SEQUENCE</scope>
    <source>
        <strain evidence="11">CBHHK173m</strain>
    </source>
</reference>
<sequence length="251" mass="26632">MSSRLLSLYALALASVALAAPLVYHTPRSTSSSSYDEFAADSSLDVSAIYDAAKQATKKQIPGASYLTDPGSNDYVQIYQDWSDLPQVSAFHFIADMDIDCDGVDWNCKGNTGDGQKETSFGALDASKVPWYVIPQSFADKQGNSLKPNALGAIICNGKMFYAIFGDSNGATPQVIGEGSLLLGQACFNTDSLQVSGGNGHDQKDVAYIVFGNEVPTGVGKNTIDLAALKELGDKQVHLLVQDLGLSTKSQ</sequence>
<feature type="signal peptide" evidence="10">
    <location>
        <begin position="1"/>
        <end position="19"/>
    </location>
</feature>
<dbReference type="AlphaFoldDB" id="A0AAD6XQE9"/>
<comment type="function">
    <text evidence="10">Chitosanase catalyzing the endo-type cleavage of chitosan, the deacylated form of chitin. Chitosanase may be crucial in the degradation of the deacetylated portion of chitin in the fungal cell wall.</text>
</comment>
<feature type="chain" id="PRO_5041783502" description="Endo-chitosanase" evidence="10">
    <location>
        <begin position="20"/>
        <end position="251"/>
    </location>
</feature>
<comment type="catalytic activity">
    <reaction evidence="1 10">
        <text>Endohydrolysis of beta-(1-&gt;4)-linkages between D-glucosamine residues in a partly acetylated chitosan.</text>
        <dbReference type="EC" id="3.2.1.132"/>
    </reaction>
</comment>
<gene>
    <name evidence="11" type="ORF">B0H15DRAFT_997204</name>
</gene>
<comment type="subcellular location">
    <subcellularLocation>
        <location evidence="2 10">Secreted</location>
    </subcellularLocation>
</comment>
<name>A0AAD6XQE9_9AGAR</name>
<comment type="similarity">
    <text evidence="3 10">Belongs to the glycosyl hydrolase 75 family.</text>
</comment>
<dbReference type="GO" id="GO:0005576">
    <property type="term" value="C:extracellular region"/>
    <property type="evidence" value="ECO:0007669"/>
    <property type="project" value="UniProtKB-SubCell"/>
</dbReference>
<keyword evidence="5 10" id="KW-0732">Signal</keyword>
<dbReference type="GO" id="GO:0016977">
    <property type="term" value="F:chitosanase activity"/>
    <property type="evidence" value="ECO:0007669"/>
    <property type="project" value="UniProtKB-EC"/>
</dbReference>
<evidence type="ECO:0000256" key="5">
    <source>
        <dbReference type="ARBA" id="ARBA00022729"/>
    </source>
</evidence>
<organism evidence="11 12">
    <name type="scientific">Mycena belliarum</name>
    <dbReference type="NCBI Taxonomy" id="1033014"/>
    <lineage>
        <taxon>Eukaryota</taxon>
        <taxon>Fungi</taxon>
        <taxon>Dikarya</taxon>
        <taxon>Basidiomycota</taxon>
        <taxon>Agaricomycotina</taxon>
        <taxon>Agaricomycetes</taxon>
        <taxon>Agaricomycetidae</taxon>
        <taxon>Agaricales</taxon>
        <taxon>Marasmiineae</taxon>
        <taxon>Mycenaceae</taxon>
        <taxon>Mycena</taxon>
    </lineage>
</organism>
<dbReference type="PANTHER" id="PTHR42061">
    <property type="entry name" value="ENDO-CHITOSANASE"/>
    <property type="match status" value="1"/>
</dbReference>
<dbReference type="Pfam" id="PF07335">
    <property type="entry name" value="Glyco_hydro_75"/>
    <property type="match status" value="1"/>
</dbReference>
<evidence type="ECO:0000313" key="12">
    <source>
        <dbReference type="Proteomes" id="UP001222325"/>
    </source>
</evidence>
<keyword evidence="7" id="KW-0119">Carbohydrate metabolism</keyword>
<keyword evidence="6 10" id="KW-0378">Hydrolase</keyword>
<evidence type="ECO:0000256" key="8">
    <source>
        <dbReference type="ARBA" id="ARBA00023295"/>
    </source>
</evidence>
<evidence type="ECO:0000256" key="3">
    <source>
        <dbReference type="ARBA" id="ARBA00007799"/>
    </source>
</evidence>
<dbReference type="EMBL" id="JARJCN010000054">
    <property type="protein sequence ID" value="KAJ7080638.1"/>
    <property type="molecule type" value="Genomic_DNA"/>
</dbReference>
<accession>A0AAD6XQE9</accession>
<keyword evidence="8 10" id="KW-0326">Glycosidase</keyword>
<dbReference type="InterPro" id="IPR009939">
    <property type="entry name" value="Chitosanase_fungal"/>
</dbReference>
<keyword evidence="4" id="KW-0964">Secreted</keyword>
<evidence type="ECO:0000256" key="9">
    <source>
        <dbReference type="ARBA" id="ARBA00023326"/>
    </source>
</evidence>
<evidence type="ECO:0000256" key="2">
    <source>
        <dbReference type="ARBA" id="ARBA00004613"/>
    </source>
</evidence>
<dbReference type="PANTHER" id="PTHR42061:SF6">
    <property type="entry name" value="ENDO-CHITOSANASE"/>
    <property type="match status" value="1"/>
</dbReference>
<dbReference type="EC" id="3.2.1.132" evidence="10"/>
<keyword evidence="12" id="KW-1185">Reference proteome</keyword>
<protein>
    <recommendedName>
        <fullName evidence="10">Endo-chitosanase</fullName>
        <ecNumber evidence="10">3.2.1.132</ecNumber>
    </recommendedName>
</protein>
<evidence type="ECO:0000313" key="11">
    <source>
        <dbReference type="EMBL" id="KAJ7080638.1"/>
    </source>
</evidence>